<dbReference type="EMBL" id="KK914353">
    <property type="protein sequence ID" value="KDP39021.1"/>
    <property type="molecule type" value="Genomic_DNA"/>
</dbReference>
<evidence type="ECO:0000313" key="2">
    <source>
        <dbReference type="Proteomes" id="UP000027138"/>
    </source>
</evidence>
<dbReference type="OrthoDB" id="2789670at2759"/>
<protein>
    <submittedName>
        <fullName evidence="1">Uncharacterized protein</fullName>
    </submittedName>
</protein>
<dbReference type="Proteomes" id="UP000027138">
    <property type="component" value="Unassembled WGS sequence"/>
</dbReference>
<gene>
    <name evidence="1" type="ORF">JCGZ_00778</name>
</gene>
<keyword evidence="2" id="KW-1185">Reference proteome</keyword>
<sequence length="50" mass="5804">MLDIFLDGTETSATVIEWAMSEMQESAVFFTTIKYVCYKNLDELVDNRSF</sequence>
<proteinExistence type="predicted"/>
<accession>A0A067KS20</accession>
<dbReference type="AlphaFoldDB" id="A0A067KS20"/>
<reference evidence="1 2" key="1">
    <citation type="journal article" date="2014" name="PLoS ONE">
        <title>Global Analysis of Gene Expression Profiles in Physic Nut (Jatropha curcas L.) Seedlings Exposed to Salt Stress.</title>
        <authorList>
            <person name="Zhang L."/>
            <person name="Zhang C."/>
            <person name="Wu P."/>
            <person name="Chen Y."/>
            <person name="Li M."/>
            <person name="Jiang H."/>
            <person name="Wu G."/>
        </authorList>
    </citation>
    <scope>NUCLEOTIDE SEQUENCE [LARGE SCALE GENOMIC DNA]</scope>
    <source>
        <strain evidence="2">cv. GZQX0401</strain>
        <tissue evidence="1">Young leaves</tissue>
    </source>
</reference>
<name>A0A067KS20_JATCU</name>
<organism evidence="1 2">
    <name type="scientific">Jatropha curcas</name>
    <name type="common">Barbados nut</name>
    <dbReference type="NCBI Taxonomy" id="180498"/>
    <lineage>
        <taxon>Eukaryota</taxon>
        <taxon>Viridiplantae</taxon>
        <taxon>Streptophyta</taxon>
        <taxon>Embryophyta</taxon>
        <taxon>Tracheophyta</taxon>
        <taxon>Spermatophyta</taxon>
        <taxon>Magnoliopsida</taxon>
        <taxon>eudicotyledons</taxon>
        <taxon>Gunneridae</taxon>
        <taxon>Pentapetalae</taxon>
        <taxon>rosids</taxon>
        <taxon>fabids</taxon>
        <taxon>Malpighiales</taxon>
        <taxon>Euphorbiaceae</taxon>
        <taxon>Crotonoideae</taxon>
        <taxon>Jatropheae</taxon>
        <taxon>Jatropha</taxon>
    </lineage>
</organism>
<evidence type="ECO:0000313" key="1">
    <source>
        <dbReference type="EMBL" id="KDP39021.1"/>
    </source>
</evidence>